<organism evidence="1 2">
    <name type="scientific">Chara braunii</name>
    <name type="common">Braun's stonewort</name>
    <dbReference type="NCBI Taxonomy" id="69332"/>
    <lineage>
        <taxon>Eukaryota</taxon>
        <taxon>Viridiplantae</taxon>
        <taxon>Streptophyta</taxon>
        <taxon>Charophyceae</taxon>
        <taxon>Charales</taxon>
        <taxon>Characeae</taxon>
        <taxon>Chara</taxon>
    </lineage>
</organism>
<proteinExistence type="predicted"/>
<evidence type="ECO:0000313" key="1">
    <source>
        <dbReference type="EMBL" id="GBG84545.1"/>
    </source>
</evidence>
<sequence length="165" mass="17979">MDPKDMAEPNQATTSYTDFLLQTVHTSMDMCTTSVAAAMMGVKGANQTAVGPQTGVMSDVGRVEVQIAENGLRRGGRRREPGGLEVEDGGLCDEAVYEGRSREDFQRRKTSRYAVGRVMAAMAPCMQLYAFLGSSVKAALKSIPDEHPYADWIRVYASVDFETAN</sequence>
<dbReference type="AlphaFoldDB" id="A0A388LQM1"/>
<dbReference type="InterPro" id="IPR016084">
    <property type="entry name" value="Haem_Oase-like_multi-hlx"/>
</dbReference>
<dbReference type="Gene3D" id="1.20.910.10">
    <property type="entry name" value="Heme oxygenase-like"/>
    <property type="match status" value="1"/>
</dbReference>
<dbReference type="Gramene" id="GBG84545">
    <property type="protein sequence ID" value="GBG84545"/>
    <property type="gene ID" value="CBR_g38827"/>
</dbReference>
<dbReference type="InterPro" id="IPR050967">
    <property type="entry name" value="Thiamine_Salvage_TenA"/>
</dbReference>
<gene>
    <name evidence="1" type="ORF">CBR_g38827</name>
</gene>
<protein>
    <submittedName>
        <fullName evidence="1">Uncharacterized protein</fullName>
    </submittedName>
</protein>
<keyword evidence="2" id="KW-1185">Reference proteome</keyword>
<dbReference type="PANTHER" id="PTHR43198:SF2">
    <property type="entry name" value="SI:CH1073-67J19.1-RELATED"/>
    <property type="match status" value="1"/>
</dbReference>
<comment type="caution">
    <text evidence="1">The sequence shown here is derived from an EMBL/GenBank/DDBJ whole genome shotgun (WGS) entry which is preliminary data.</text>
</comment>
<evidence type="ECO:0000313" key="2">
    <source>
        <dbReference type="Proteomes" id="UP000265515"/>
    </source>
</evidence>
<reference evidence="1 2" key="1">
    <citation type="journal article" date="2018" name="Cell">
        <title>The Chara Genome: Secondary Complexity and Implications for Plant Terrestrialization.</title>
        <authorList>
            <person name="Nishiyama T."/>
            <person name="Sakayama H."/>
            <person name="Vries J.D."/>
            <person name="Buschmann H."/>
            <person name="Saint-Marcoux D."/>
            <person name="Ullrich K.K."/>
            <person name="Haas F.B."/>
            <person name="Vanderstraeten L."/>
            <person name="Becker D."/>
            <person name="Lang D."/>
            <person name="Vosolsobe S."/>
            <person name="Rombauts S."/>
            <person name="Wilhelmsson P.K.I."/>
            <person name="Janitza P."/>
            <person name="Kern R."/>
            <person name="Heyl A."/>
            <person name="Rumpler F."/>
            <person name="Villalobos L.I.A.C."/>
            <person name="Clay J.M."/>
            <person name="Skokan R."/>
            <person name="Toyoda A."/>
            <person name="Suzuki Y."/>
            <person name="Kagoshima H."/>
            <person name="Schijlen E."/>
            <person name="Tajeshwar N."/>
            <person name="Catarino B."/>
            <person name="Hetherington A.J."/>
            <person name="Saltykova A."/>
            <person name="Bonnot C."/>
            <person name="Breuninger H."/>
            <person name="Symeonidi A."/>
            <person name="Radhakrishnan G.V."/>
            <person name="Van Nieuwerburgh F."/>
            <person name="Deforce D."/>
            <person name="Chang C."/>
            <person name="Karol K.G."/>
            <person name="Hedrich R."/>
            <person name="Ulvskov P."/>
            <person name="Glockner G."/>
            <person name="Delwiche C.F."/>
            <person name="Petrasek J."/>
            <person name="Van de Peer Y."/>
            <person name="Friml J."/>
            <person name="Beilby M."/>
            <person name="Dolan L."/>
            <person name="Kohara Y."/>
            <person name="Sugano S."/>
            <person name="Fujiyama A."/>
            <person name="Delaux P.-M."/>
            <person name="Quint M."/>
            <person name="TheiBen G."/>
            <person name="Hagemann M."/>
            <person name="Harholt J."/>
            <person name="Dunand C."/>
            <person name="Zachgo S."/>
            <person name="Langdale J."/>
            <person name="Maumus F."/>
            <person name="Straeten D.V.D."/>
            <person name="Gould S.B."/>
            <person name="Rensing S.A."/>
        </authorList>
    </citation>
    <scope>NUCLEOTIDE SEQUENCE [LARGE SCALE GENOMIC DNA]</scope>
    <source>
        <strain evidence="1 2">S276</strain>
    </source>
</reference>
<dbReference type="SUPFAM" id="SSF48613">
    <property type="entry name" value="Heme oxygenase-like"/>
    <property type="match status" value="1"/>
</dbReference>
<dbReference type="PANTHER" id="PTHR43198">
    <property type="entry name" value="BIFUNCTIONAL TH2 PROTEIN"/>
    <property type="match status" value="1"/>
</dbReference>
<accession>A0A388LQM1</accession>
<dbReference type="Proteomes" id="UP000265515">
    <property type="component" value="Unassembled WGS sequence"/>
</dbReference>
<dbReference type="OrthoDB" id="10028886at2759"/>
<dbReference type="GO" id="GO:0005829">
    <property type="term" value="C:cytosol"/>
    <property type="evidence" value="ECO:0007669"/>
    <property type="project" value="TreeGrafter"/>
</dbReference>
<name>A0A388LQM1_CHABU</name>
<dbReference type="EMBL" id="BFEA01000480">
    <property type="protein sequence ID" value="GBG84545.1"/>
    <property type="molecule type" value="Genomic_DNA"/>
</dbReference>